<proteinExistence type="predicted"/>
<dbReference type="SUPFAM" id="SSF50494">
    <property type="entry name" value="Trypsin-like serine proteases"/>
    <property type="match status" value="1"/>
</dbReference>
<dbReference type="PRINTS" id="PR00722">
    <property type="entry name" value="CHYMOTRYPSIN"/>
</dbReference>
<dbReference type="Proteomes" id="UP000789524">
    <property type="component" value="Unassembled WGS sequence"/>
</dbReference>
<name>A0A8J2QMC8_9NEOP</name>
<dbReference type="SMART" id="SM00020">
    <property type="entry name" value="Tryp_SPc"/>
    <property type="match status" value="1"/>
</dbReference>
<dbReference type="Pfam" id="PF00089">
    <property type="entry name" value="Trypsin"/>
    <property type="match status" value="1"/>
</dbReference>
<dbReference type="PANTHER" id="PTHR24260:SF136">
    <property type="entry name" value="GH08193P-RELATED"/>
    <property type="match status" value="1"/>
</dbReference>
<dbReference type="AlphaFoldDB" id="A0A8J2QMC8"/>
<evidence type="ECO:0000259" key="1">
    <source>
        <dbReference type="PROSITE" id="PS50240"/>
    </source>
</evidence>
<accession>A0A8J2QMC8</accession>
<dbReference type="OrthoDB" id="422086at2759"/>
<evidence type="ECO:0000313" key="2">
    <source>
        <dbReference type="EMBL" id="CAG9561598.1"/>
    </source>
</evidence>
<organism evidence="2 3">
    <name type="scientific">Danaus chrysippus</name>
    <name type="common">African queen</name>
    <dbReference type="NCBI Taxonomy" id="151541"/>
    <lineage>
        <taxon>Eukaryota</taxon>
        <taxon>Metazoa</taxon>
        <taxon>Ecdysozoa</taxon>
        <taxon>Arthropoda</taxon>
        <taxon>Hexapoda</taxon>
        <taxon>Insecta</taxon>
        <taxon>Pterygota</taxon>
        <taxon>Neoptera</taxon>
        <taxon>Endopterygota</taxon>
        <taxon>Lepidoptera</taxon>
        <taxon>Glossata</taxon>
        <taxon>Ditrysia</taxon>
        <taxon>Papilionoidea</taxon>
        <taxon>Nymphalidae</taxon>
        <taxon>Danainae</taxon>
        <taxon>Danaini</taxon>
        <taxon>Danaina</taxon>
        <taxon>Danaus</taxon>
        <taxon>Anosia</taxon>
    </lineage>
</organism>
<dbReference type="EMBL" id="CAKASE010000047">
    <property type="protein sequence ID" value="CAG9561598.1"/>
    <property type="molecule type" value="Genomic_DNA"/>
</dbReference>
<feature type="domain" description="Peptidase S1" evidence="1">
    <location>
        <begin position="93"/>
        <end position="338"/>
    </location>
</feature>
<dbReference type="InterPro" id="IPR001254">
    <property type="entry name" value="Trypsin_dom"/>
</dbReference>
<sequence>MASVTVFVFLVDNLPGFENILNTTLRETVKGSNVDVTLSECDPFYEDIVWTDISRHNIVNTDDEVRYGDHRPVRAHDEKHNHYIQDIKAYKDITDSGIGVQKTNKTFLVSIFETVLNITAQTCGGSLLSPHWVITAAACVDLLSHIYKKNFNLFQTHYSVIANANDPLTDGSVHNVTEILLNPISNGLSRINNTSSFHGMKIPSVALLKIEPPVEGIFMDIVLEKISSGIEVVVYGWILNKDPTSGQDTLNLATFKAITLESDVCKANYRFVDESSLICLSPRSENEFDIRMVGSGGPVVLSLGNKILMVAIAQLDSHTNFAAYLLHSHYSWIMEVINKD</sequence>
<comment type="caution">
    <text evidence="2">The sequence shown here is derived from an EMBL/GenBank/DDBJ whole genome shotgun (WGS) entry which is preliminary data.</text>
</comment>
<protein>
    <submittedName>
        <fullName evidence="2">(African queen) hypothetical protein</fullName>
    </submittedName>
</protein>
<dbReference type="GO" id="GO:0006508">
    <property type="term" value="P:proteolysis"/>
    <property type="evidence" value="ECO:0007669"/>
    <property type="project" value="InterPro"/>
</dbReference>
<dbReference type="InterPro" id="IPR001314">
    <property type="entry name" value="Peptidase_S1A"/>
</dbReference>
<reference evidence="2" key="1">
    <citation type="submission" date="2021-09" db="EMBL/GenBank/DDBJ databases">
        <authorList>
            <person name="Martin H S."/>
        </authorList>
    </citation>
    <scope>NUCLEOTIDE SEQUENCE</scope>
</reference>
<keyword evidence="3" id="KW-1185">Reference proteome</keyword>
<dbReference type="PROSITE" id="PS50240">
    <property type="entry name" value="TRYPSIN_DOM"/>
    <property type="match status" value="1"/>
</dbReference>
<dbReference type="GO" id="GO:0004252">
    <property type="term" value="F:serine-type endopeptidase activity"/>
    <property type="evidence" value="ECO:0007669"/>
    <property type="project" value="InterPro"/>
</dbReference>
<dbReference type="PANTHER" id="PTHR24260">
    <property type="match status" value="1"/>
</dbReference>
<dbReference type="Gene3D" id="2.40.10.10">
    <property type="entry name" value="Trypsin-like serine proteases"/>
    <property type="match status" value="1"/>
</dbReference>
<dbReference type="InterPro" id="IPR009003">
    <property type="entry name" value="Peptidase_S1_PA"/>
</dbReference>
<dbReference type="InterPro" id="IPR051333">
    <property type="entry name" value="CLIP_Serine_Protease"/>
</dbReference>
<dbReference type="InterPro" id="IPR043504">
    <property type="entry name" value="Peptidase_S1_PA_chymotrypsin"/>
</dbReference>
<evidence type="ECO:0000313" key="3">
    <source>
        <dbReference type="Proteomes" id="UP000789524"/>
    </source>
</evidence>
<gene>
    <name evidence="2" type="ORF">DCHRY22_LOCUS3080</name>
</gene>